<comment type="similarity">
    <text evidence="2">Belongs to the ABC transporter superfamily.</text>
</comment>
<accession>A0A9J7AXK0</accession>
<dbReference type="KEGG" id="naci:NUH88_09995"/>
<organism evidence="9 10">
    <name type="scientific">Nisaea acidiphila</name>
    <dbReference type="NCBI Taxonomy" id="1862145"/>
    <lineage>
        <taxon>Bacteria</taxon>
        <taxon>Pseudomonadati</taxon>
        <taxon>Pseudomonadota</taxon>
        <taxon>Alphaproteobacteria</taxon>
        <taxon>Rhodospirillales</taxon>
        <taxon>Thalassobaculaceae</taxon>
        <taxon>Nisaea</taxon>
    </lineage>
</organism>
<proteinExistence type="inferred from homology"/>
<dbReference type="SMART" id="SM00382">
    <property type="entry name" value="AAA"/>
    <property type="match status" value="1"/>
</dbReference>
<keyword evidence="4" id="KW-1003">Cell membrane</keyword>
<dbReference type="PANTHER" id="PTHR43166">
    <property type="entry name" value="AMINO ACID IMPORT ATP-BINDING PROTEIN"/>
    <property type="match status" value="1"/>
</dbReference>
<dbReference type="InterPro" id="IPR017871">
    <property type="entry name" value="ABC_transporter-like_CS"/>
</dbReference>
<protein>
    <submittedName>
        <fullName evidence="9">ATP-binding cassette domain-containing protein</fullName>
    </submittedName>
</protein>
<dbReference type="Pfam" id="PF00005">
    <property type="entry name" value="ABC_tran"/>
    <property type="match status" value="1"/>
</dbReference>
<evidence type="ECO:0000256" key="4">
    <source>
        <dbReference type="ARBA" id="ARBA00022475"/>
    </source>
</evidence>
<dbReference type="PANTHER" id="PTHR43166:SF9">
    <property type="entry name" value="GLUTAMATE_ASPARTATE IMPORT ATP-BINDING PROTEIN GLTL"/>
    <property type="match status" value="1"/>
</dbReference>
<dbReference type="InterPro" id="IPR027417">
    <property type="entry name" value="P-loop_NTPase"/>
</dbReference>
<sequence>MNNLPEKVSRNASFTRQNLVLPMRAEDLRYAPDGVALLHDVSLQIAEGGVSMILGANGAGKSILMRILHGLITPHGGRVLWRGGEATDAVRRRQAMVFQKPVLLRRSVAANMEHALKAAGVARGDRGPRIEAALQEAGIAHLAKRPARVLSGGEQQRLAVARALSLRPDVLFLDEPTASLDPASTAAIEALILAADRRGCKVVMISHDLHQAQRLAGEIVFMDRGRITEQSAAETFFEQPASTAARDFLAGRLHLPDGTTS</sequence>
<dbReference type="AlphaFoldDB" id="A0A9J7AXK0"/>
<keyword evidence="10" id="KW-1185">Reference proteome</keyword>
<evidence type="ECO:0000256" key="7">
    <source>
        <dbReference type="ARBA" id="ARBA00023136"/>
    </source>
</evidence>
<evidence type="ECO:0000313" key="9">
    <source>
        <dbReference type="EMBL" id="UUX52016.1"/>
    </source>
</evidence>
<evidence type="ECO:0000256" key="3">
    <source>
        <dbReference type="ARBA" id="ARBA00022448"/>
    </source>
</evidence>
<dbReference type="RefSeq" id="WP_257771832.1">
    <property type="nucleotide sequence ID" value="NZ_CP102480.1"/>
</dbReference>
<name>A0A9J7AXK0_9PROT</name>
<evidence type="ECO:0000256" key="6">
    <source>
        <dbReference type="ARBA" id="ARBA00022840"/>
    </source>
</evidence>
<feature type="domain" description="ABC transporter" evidence="8">
    <location>
        <begin position="23"/>
        <end position="249"/>
    </location>
</feature>
<dbReference type="InterPro" id="IPR050086">
    <property type="entry name" value="MetN_ABC_transporter-like"/>
</dbReference>
<evidence type="ECO:0000313" key="10">
    <source>
        <dbReference type="Proteomes" id="UP001060336"/>
    </source>
</evidence>
<dbReference type="SUPFAM" id="SSF52540">
    <property type="entry name" value="P-loop containing nucleoside triphosphate hydrolases"/>
    <property type="match status" value="1"/>
</dbReference>
<keyword evidence="3" id="KW-0813">Transport</keyword>
<dbReference type="EMBL" id="CP102480">
    <property type="protein sequence ID" value="UUX52016.1"/>
    <property type="molecule type" value="Genomic_DNA"/>
</dbReference>
<dbReference type="Proteomes" id="UP001060336">
    <property type="component" value="Chromosome"/>
</dbReference>
<evidence type="ECO:0000256" key="5">
    <source>
        <dbReference type="ARBA" id="ARBA00022741"/>
    </source>
</evidence>
<evidence type="ECO:0000259" key="8">
    <source>
        <dbReference type="PROSITE" id="PS50893"/>
    </source>
</evidence>
<dbReference type="PROSITE" id="PS00211">
    <property type="entry name" value="ABC_TRANSPORTER_1"/>
    <property type="match status" value="1"/>
</dbReference>
<dbReference type="Gene3D" id="3.40.50.300">
    <property type="entry name" value="P-loop containing nucleotide triphosphate hydrolases"/>
    <property type="match status" value="1"/>
</dbReference>
<gene>
    <name evidence="9" type="ORF">NUH88_09995</name>
</gene>
<dbReference type="InterPro" id="IPR003593">
    <property type="entry name" value="AAA+_ATPase"/>
</dbReference>
<dbReference type="GO" id="GO:0005524">
    <property type="term" value="F:ATP binding"/>
    <property type="evidence" value="ECO:0007669"/>
    <property type="project" value="UniProtKB-KW"/>
</dbReference>
<evidence type="ECO:0000256" key="2">
    <source>
        <dbReference type="ARBA" id="ARBA00005417"/>
    </source>
</evidence>
<dbReference type="GO" id="GO:0005886">
    <property type="term" value="C:plasma membrane"/>
    <property type="evidence" value="ECO:0007669"/>
    <property type="project" value="UniProtKB-SubCell"/>
</dbReference>
<reference evidence="9" key="1">
    <citation type="submission" date="2022-08" db="EMBL/GenBank/DDBJ databases">
        <title>Nisaea acidiphila sp. nov., isolated from a marine algal debris and emended description of the genus Nisaea Urios et al. 2008.</title>
        <authorList>
            <person name="Kwon K."/>
        </authorList>
    </citation>
    <scope>NUCLEOTIDE SEQUENCE</scope>
    <source>
        <strain evidence="9">MEBiC11861</strain>
    </source>
</reference>
<evidence type="ECO:0000256" key="1">
    <source>
        <dbReference type="ARBA" id="ARBA00004202"/>
    </source>
</evidence>
<comment type="subcellular location">
    <subcellularLocation>
        <location evidence="1">Cell membrane</location>
        <topology evidence="1">Peripheral membrane protein</topology>
    </subcellularLocation>
</comment>
<keyword evidence="6 9" id="KW-0067">ATP-binding</keyword>
<keyword evidence="7" id="KW-0472">Membrane</keyword>
<dbReference type="PROSITE" id="PS50893">
    <property type="entry name" value="ABC_TRANSPORTER_2"/>
    <property type="match status" value="1"/>
</dbReference>
<dbReference type="InterPro" id="IPR003439">
    <property type="entry name" value="ABC_transporter-like_ATP-bd"/>
</dbReference>
<dbReference type="GO" id="GO:0016887">
    <property type="term" value="F:ATP hydrolysis activity"/>
    <property type="evidence" value="ECO:0007669"/>
    <property type="project" value="InterPro"/>
</dbReference>
<keyword evidence="5" id="KW-0547">Nucleotide-binding</keyword>